<organism evidence="3">
    <name type="scientific">Candidatus Kentrum sp. LFY</name>
    <dbReference type="NCBI Taxonomy" id="2126342"/>
    <lineage>
        <taxon>Bacteria</taxon>
        <taxon>Pseudomonadati</taxon>
        <taxon>Pseudomonadota</taxon>
        <taxon>Gammaproteobacteria</taxon>
        <taxon>Candidatus Kentrum</taxon>
    </lineage>
</organism>
<dbReference type="PANTHER" id="PTHR34047">
    <property type="entry name" value="NUCLEAR INTRON MATURASE 1, MITOCHONDRIAL-RELATED"/>
    <property type="match status" value="1"/>
</dbReference>
<evidence type="ECO:0000259" key="2">
    <source>
        <dbReference type="PROSITE" id="PS50878"/>
    </source>
</evidence>
<dbReference type="EMBL" id="CAADFN010000077">
    <property type="protein sequence ID" value="VFK20697.1"/>
    <property type="molecule type" value="Genomic_DNA"/>
</dbReference>
<comment type="similarity">
    <text evidence="1">Belongs to the bacterial reverse transcriptase family.</text>
</comment>
<reference evidence="3" key="1">
    <citation type="submission" date="2019-02" db="EMBL/GenBank/DDBJ databases">
        <authorList>
            <person name="Gruber-Vodicka R. H."/>
            <person name="Seah K. B. B."/>
        </authorList>
    </citation>
    <scope>NUCLEOTIDE SEQUENCE</scope>
    <source>
        <strain evidence="3">BECK_BY7</strain>
    </source>
</reference>
<dbReference type="PROSITE" id="PS50878">
    <property type="entry name" value="RT_POL"/>
    <property type="match status" value="1"/>
</dbReference>
<dbReference type="Pfam" id="PF00078">
    <property type="entry name" value="RVT_1"/>
    <property type="match status" value="1"/>
</dbReference>
<sequence length="222" mass="26433">MEISLDWSNDFYGPGSWRMGYSNRLPSVRHKAESSPPLLANIALNSLDWLLHRQGLHFVRYADDFVIMCRNRAQAEEALTIVQSHLEGDLELKSSPEKTHIATFSQGFSFLGFDFLNHSVTMRTKSLEKFKAKIQDITERHHNLDDKLIKRINQIVRGTANYFATWFSHNRRLFKETDKWIRMRLRCMKYKRKWRTDNRRLRLKHLQRTGLLSLYDFYQQPA</sequence>
<feature type="domain" description="Reverse transcriptase" evidence="2">
    <location>
        <begin position="1"/>
        <end position="115"/>
    </location>
</feature>
<proteinExistence type="inferred from homology"/>
<dbReference type="InterPro" id="IPR000477">
    <property type="entry name" value="RT_dom"/>
</dbReference>
<dbReference type="SUPFAM" id="SSF56672">
    <property type="entry name" value="DNA/RNA polymerases"/>
    <property type="match status" value="1"/>
</dbReference>
<name>A0A450WUJ0_9GAMM</name>
<dbReference type="AlphaFoldDB" id="A0A450WUJ0"/>
<dbReference type="Pfam" id="PF08388">
    <property type="entry name" value="GIIM"/>
    <property type="match status" value="1"/>
</dbReference>
<evidence type="ECO:0000313" key="3">
    <source>
        <dbReference type="EMBL" id="VFK20697.1"/>
    </source>
</evidence>
<dbReference type="PANTHER" id="PTHR34047:SF8">
    <property type="entry name" value="PROTEIN YKFC"/>
    <property type="match status" value="1"/>
</dbReference>
<dbReference type="InterPro" id="IPR043502">
    <property type="entry name" value="DNA/RNA_pol_sf"/>
</dbReference>
<gene>
    <name evidence="3" type="ORF">BECKLFY1418C_GA0070996_107714</name>
</gene>
<dbReference type="InterPro" id="IPR013597">
    <property type="entry name" value="Mat_intron_G2"/>
</dbReference>
<evidence type="ECO:0000256" key="1">
    <source>
        <dbReference type="ARBA" id="ARBA00034120"/>
    </source>
</evidence>
<protein>
    <submittedName>
        <fullName evidence="3">Group II intron, maturase-specific domain</fullName>
    </submittedName>
</protein>
<accession>A0A450WUJ0</accession>
<dbReference type="InterPro" id="IPR051083">
    <property type="entry name" value="GrpII_Intron_Splice-Mob/Def"/>
</dbReference>